<proteinExistence type="predicted"/>
<evidence type="ECO:0000313" key="1">
    <source>
        <dbReference type="EMBL" id="AZK47116.1"/>
    </source>
</evidence>
<sequence length="211" mass="23173">MSTLTTRLGLIKPEHSDETHQTILDLSQNFDIIDAAAERYAPAPPISGNHTIRDRIWNERPAVGSYAGWICTRTGRAAPAWTGLTSYSLGQTIVPTADNGHYYECIQAGYSAVQEPTFPVTSGTEVEDTKAATTWTANKAYAQNEVVFPTIDNGRFYVCTVAGDSGMFEPVWATSNGYITNDGTVAWSSYRIAKWREAGVSTMFRPFGKIE</sequence>
<dbReference type="EMBL" id="CP034248">
    <property type="protein sequence ID" value="AZK47116.1"/>
    <property type="molecule type" value="Genomic_DNA"/>
</dbReference>
<protein>
    <submittedName>
        <fullName evidence="1">Uncharacterized protein</fullName>
    </submittedName>
</protein>
<dbReference type="AlphaFoldDB" id="A0A3Q8S587"/>
<reference evidence="1 2" key="1">
    <citation type="submission" date="2018-11" db="EMBL/GenBank/DDBJ databases">
        <title>Genome sequencing of Paenibacillus lentus DSM25539(T).</title>
        <authorList>
            <person name="Kook J.-K."/>
            <person name="Park S.-N."/>
            <person name="Lim Y.K."/>
        </authorList>
    </citation>
    <scope>NUCLEOTIDE SEQUENCE [LARGE SCALE GENOMIC DNA]</scope>
    <source>
        <strain evidence="1 2">DSM 25539</strain>
    </source>
</reference>
<dbReference type="OrthoDB" id="2589801at2"/>
<dbReference type="RefSeq" id="WP_125083154.1">
    <property type="nucleotide sequence ID" value="NZ_CP034248.1"/>
</dbReference>
<dbReference type="KEGG" id="plen:EIM92_13905"/>
<keyword evidence="2" id="KW-1185">Reference proteome</keyword>
<organism evidence="1 2">
    <name type="scientific">Paenibacillus lentus</name>
    <dbReference type="NCBI Taxonomy" id="1338368"/>
    <lineage>
        <taxon>Bacteria</taxon>
        <taxon>Bacillati</taxon>
        <taxon>Bacillota</taxon>
        <taxon>Bacilli</taxon>
        <taxon>Bacillales</taxon>
        <taxon>Paenibacillaceae</taxon>
        <taxon>Paenibacillus</taxon>
    </lineage>
</organism>
<accession>A0A3Q8S587</accession>
<dbReference type="Proteomes" id="UP000273145">
    <property type="component" value="Chromosome"/>
</dbReference>
<evidence type="ECO:0000313" key="2">
    <source>
        <dbReference type="Proteomes" id="UP000273145"/>
    </source>
</evidence>
<gene>
    <name evidence="1" type="ORF">EIM92_13905</name>
</gene>
<name>A0A3Q8S587_9BACL</name>
<dbReference type="Gene3D" id="2.10.10.90">
    <property type="match status" value="1"/>
</dbReference>